<evidence type="ECO:0000256" key="2">
    <source>
        <dbReference type="SAM" id="SignalP"/>
    </source>
</evidence>
<feature type="transmembrane region" description="Helical" evidence="1">
    <location>
        <begin position="93"/>
        <end position="113"/>
    </location>
</feature>
<feature type="chain" id="PRO_5035798721" description="Major facilitator superfamily associated domain-containing protein" evidence="2">
    <location>
        <begin position="20"/>
        <end position="160"/>
    </location>
</feature>
<keyword evidence="1" id="KW-0812">Transmembrane</keyword>
<dbReference type="OrthoDB" id="410267at2759"/>
<organism evidence="3 4">
    <name type="scientific">Paragonimus westermani</name>
    <dbReference type="NCBI Taxonomy" id="34504"/>
    <lineage>
        <taxon>Eukaryota</taxon>
        <taxon>Metazoa</taxon>
        <taxon>Spiralia</taxon>
        <taxon>Lophotrochozoa</taxon>
        <taxon>Platyhelminthes</taxon>
        <taxon>Trematoda</taxon>
        <taxon>Digenea</taxon>
        <taxon>Plagiorchiida</taxon>
        <taxon>Troglotremata</taxon>
        <taxon>Troglotrematidae</taxon>
        <taxon>Paragonimus</taxon>
    </lineage>
</organism>
<keyword evidence="4" id="KW-1185">Reference proteome</keyword>
<proteinExistence type="predicted"/>
<feature type="transmembrane region" description="Helical" evidence="1">
    <location>
        <begin position="33"/>
        <end position="56"/>
    </location>
</feature>
<dbReference type="Proteomes" id="UP000699462">
    <property type="component" value="Unassembled WGS sequence"/>
</dbReference>
<gene>
    <name evidence="3" type="ORF">P879_06272</name>
</gene>
<reference evidence="3 4" key="1">
    <citation type="submission" date="2019-07" db="EMBL/GenBank/DDBJ databases">
        <title>Annotation for the trematode Paragonimus westermani.</title>
        <authorList>
            <person name="Choi Y.-J."/>
        </authorList>
    </citation>
    <scope>NUCLEOTIDE SEQUENCE [LARGE SCALE GENOMIC DNA]</scope>
    <source>
        <strain evidence="3">180907_Pwestermani</strain>
    </source>
</reference>
<feature type="signal peptide" evidence="2">
    <location>
        <begin position="1"/>
        <end position="19"/>
    </location>
</feature>
<evidence type="ECO:0000313" key="3">
    <source>
        <dbReference type="EMBL" id="KAF8569745.1"/>
    </source>
</evidence>
<dbReference type="AlphaFoldDB" id="A0A8T0DP51"/>
<feature type="transmembrane region" description="Helical" evidence="1">
    <location>
        <begin position="125"/>
        <end position="143"/>
    </location>
</feature>
<protein>
    <recommendedName>
        <fullName evidence="5">Major facilitator superfamily associated domain-containing protein</fullName>
    </recommendedName>
</protein>
<evidence type="ECO:0000313" key="4">
    <source>
        <dbReference type="Proteomes" id="UP000699462"/>
    </source>
</evidence>
<name>A0A8T0DP51_9TREM</name>
<keyword evidence="1" id="KW-1133">Transmembrane helix</keyword>
<dbReference type="SUPFAM" id="SSF103473">
    <property type="entry name" value="MFS general substrate transporter"/>
    <property type="match status" value="1"/>
</dbReference>
<accession>A0A8T0DP51</accession>
<sequence>MTRSRYWLSDLMVLTRALATTQFFGLEHIRDDRFLVGVTMAGSACNAVGRVVWGLIGDCVSYKLPLCALLFVWSALLFSFPHLSAFSGIWLKVAYTFWMCLMFFCMSGVFVFTPTASNLLFGAEYWAINFGMIYSAFVSYFYGSVTFEANQPSLVVFNGL</sequence>
<comment type="caution">
    <text evidence="3">The sequence shown here is derived from an EMBL/GenBank/DDBJ whole genome shotgun (WGS) entry which is preliminary data.</text>
</comment>
<evidence type="ECO:0008006" key="5">
    <source>
        <dbReference type="Google" id="ProtNLM"/>
    </source>
</evidence>
<keyword evidence="2" id="KW-0732">Signal</keyword>
<dbReference type="EMBL" id="JTDF01001624">
    <property type="protein sequence ID" value="KAF8569745.1"/>
    <property type="molecule type" value="Genomic_DNA"/>
</dbReference>
<keyword evidence="1" id="KW-0472">Membrane</keyword>
<feature type="transmembrane region" description="Helical" evidence="1">
    <location>
        <begin position="62"/>
        <end position="81"/>
    </location>
</feature>
<evidence type="ECO:0000256" key="1">
    <source>
        <dbReference type="SAM" id="Phobius"/>
    </source>
</evidence>
<dbReference type="InterPro" id="IPR036259">
    <property type="entry name" value="MFS_trans_sf"/>
</dbReference>